<dbReference type="GO" id="GO:0003735">
    <property type="term" value="F:structural constituent of ribosome"/>
    <property type="evidence" value="ECO:0007669"/>
    <property type="project" value="InterPro"/>
</dbReference>
<dbReference type="FunFam" id="1.10.1520.10:FF:000018">
    <property type="entry name" value="RNase III domain protein"/>
    <property type="match status" value="1"/>
</dbReference>
<name>A0AAQ3RDS0_9PEZI</name>
<dbReference type="GO" id="GO:0006396">
    <property type="term" value="P:RNA processing"/>
    <property type="evidence" value="ECO:0007669"/>
    <property type="project" value="InterPro"/>
</dbReference>
<dbReference type="GO" id="GO:0032543">
    <property type="term" value="P:mitochondrial translation"/>
    <property type="evidence" value="ECO:0007669"/>
    <property type="project" value="InterPro"/>
</dbReference>
<accession>A0AAQ3RDS0</accession>
<dbReference type="PANTHER" id="PTHR28160">
    <property type="entry name" value="54S RIBOSOMAL PROTEIN L15, MITOCHONDRIAL"/>
    <property type="match status" value="1"/>
</dbReference>
<dbReference type="GO" id="GO:0005762">
    <property type="term" value="C:mitochondrial large ribosomal subunit"/>
    <property type="evidence" value="ECO:0007669"/>
    <property type="project" value="InterPro"/>
</dbReference>
<dbReference type="InterPro" id="IPR036389">
    <property type="entry name" value="RNase_III_sf"/>
</dbReference>
<evidence type="ECO:0000313" key="2">
    <source>
        <dbReference type="EMBL" id="WPH03868.1"/>
    </source>
</evidence>
<reference evidence="2 3" key="1">
    <citation type="submission" date="2023-11" db="EMBL/GenBank/DDBJ databases">
        <title>An acidophilic fungus is an integral part of prey digestion in a carnivorous sundew plant.</title>
        <authorList>
            <person name="Tsai I.J."/>
        </authorList>
    </citation>
    <scope>NUCLEOTIDE SEQUENCE [LARGE SCALE GENOMIC DNA]</scope>
    <source>
        <strain evidence="2">169a</strain>
    </source>
</reference>
<dbReference type="Proteomes" id="UP001303373">
    <property type="component" value="Chromosome 11"/>
</dbReference>
<dbReference type="EMBL" id="CP138590">
    <property type="protein sequence ID" value="WPH03868.1"/>
    <property type="molecule type" value="Genomic_DNA"/>
</dbReference>
<dbReference type="InterPro" id="IPR000999">
    <property type="entry name" value="RNase_III_dom"/>
</dbReference>
<dbReference type="GO" id="GO:0004525">
    <property type="term" value="F:ribonuclease III activity"/>
    <property type="evidence" value="ECO:0007669"/>
    <property type="project" value="InterPro"/>
</dbReference>
<dbReference type="Pfam" id="PF14622">
    <property type="entry name" value="Ribonucleas_3_3"/>
    <property type="match status" value="1"/>
</dbReference>
<feature type="domain" description="RNase III" evidence="1">
    <location>
        <begin position="113"/>
        <end position="261"/>
    </location>
</feature>
<evidence type="ECO:0000259" key="1">
    <source>
        <dbReference type="SMART" id="SM00535"/>
    </source>
</evidence>
<organism evidence="2 3">
    <name type="scientific">Acrodontium crateriforme</name>
    <dbReference type="NCBI Taxonomy" id="150365"/>
    <lineage>
        <taxon>Eukaryota</taxon>
        <taxon>Fungi</taxon>
        <taxon>Dikarya</taxon>
        <taxon>Ascomycota</taxon>
        <taxon>Pezizomycotina</taxon>
        <taxon>Dothideomycetes</taxon>
        <taxon>Dothideomycetidae</taxon>
        <taxon>Mycosphaerellales</taxon>
        <taxon>Teratosphaeriaceae</taxon>
        <taxon>Acrodontium</taxon>
    </lineage>
</organism>
<dbReference type="CDD" id="cd00593">
    <property type="entry name" value="RIBOc"/>
    <property type="match status" value="1"/>
</dbReference>
<dbReference type="SUPFAM" id="SSF69065">
    <property type="entry name" value="RNase III domain-like"/>
    <property type="match status" value="1"/>
</dbReference>
<dbReference type="AlphaFoldDB" id="A0AAQ3RDS0"/>
<dbReference type="InterPro" id="IPR040030">
    <property type="entry name" value="Ribosomal_mL57"/>
</dbReference>
<proteinExistence type="predicted"/>
<keyword evidence="3" id="KW-1185">Reference proteome</keyword>
<evidence type="ECO:0000313" key="3">
    <source>
        <dbReference type="Proteomes" id="UP001303373"/>
    </source>
</evidence>
<protein>
    <recommendedName>
        <fullName evidence="1">RNase III domain-containing protein</fullName>
    </recommendedName>
</protein>
<dbReference type="Gene3D" id="1.10.1520.10">
    <property type="entry name" value="Ribonuclease III domain"/>
    <property type="match status" value="1"/>
</dbReference>
<dbReference type="SMART" id="SM00535">
    <property type="entry name" value="RIBOc"/>
    <property type="match status" value="1"/>
</dbReference>
<gene>
    <name evidence="2" type="ORF">R9X50_00675100</name>
</gene>
<dbReference type="PANTHER" id="PTHR28160:SF1">
    <property type="entry name" value="LARGE RIBOSOMAL SUBUNIT PROTEIN ML57"/>
    <property type="match status" value="1"/>
</dbReference>
<sequence length="261" mass="28982">MASSRTPFTCANCARSIRTASTKRSAVRPFSVCAASSAPESTPSTSNDQLPRWRQTPRAMTMPFRLRPQPKQPVWRVNTEQEPLDAMYDSFVGRASDVSKADAGRGREMLTEEVKWLAITHKSFDHGRQGFNDRLAFLGKRIVDLQTSLALIRAPTPPHLETSSNNQVFRHPALEGLENVTAFTKAQVLSVERLAKIARTYGVDKVVRWKPRKSDNLQSSGIETVLAHTMYAIIGALSLQRGGEVAASVTRERILRPLGLK</sequence>